<dbReference type="RefSeq" id="WP_013036458.1">
    <property type="nucleotide sequence ID" value="NZ_JACKZP010000040.1"/>
</dbReference>
<evidence type="ECO:0000256" key="1">
    <source>
        <dbReference type="ARBA" id="ARBA00023172"/>
    </source>
</evidence>
<feature type="domain" description="Tyr recombinase" evidence="2">
    <location>
        <begin position="122"/>
        <end position="306"/>
    </location>
</feature>
<dbReference type="InterPro" id="IPR013762">
    <property type="entry name" value="Integrase-like_cat_sf"/>
</dbReference>
<dbReference type="PANTHER" id="PTHR30349:SF81">
    <property type="entry name" value="TYROSINE RECOMBINASE XERC"/>
    <property type="match status" value="1"/>
</dbReference>
<dbReference type="SUPFAM" id="SSF56349">
    <property type="entry name" value="DNA breaking-rejoining enzymes"/>
    <property type="match status" value="1"/>
</dbReference>
<dbReference type="EMBL" id="JACKZP010000040">
    <property type="protein sequence ID" value="MBC1302692.1"/>
    <property type="molecule type" value="Genomic_DNA"/>
</dbReference>
<sequence length="309" mass="33846">MEEAALVLETGDRLASLNPAAVYLASLGKGSRRTMKQALDAIALLATNQTCDAMNCPWGLLRYQHTMAIRAELMEKYAPATANKMLAALRRVLKEAQRLGQMTPEDYAKAADIKRVKSSGLPKGRALSSDELGKLLNVCVEDESIFGVRDAAMLMILRVGLRRGEVVNLDLADLDLNEGSVKVRGGKGRKDRVVFFPESAIAYLQKWVKIRGDDSSPLLLPISKSGNLVWRRLSDQAVLSIMLGRGEEAGIENFTPHDFRRTFAGDLLDAGVDIVTVQKLMGHADPATTAKYDRRGDAAKKRAVNLLKL</sequence>
<dbReference type="Gene3D" id="1.10.443.10">
    <property type="entry name" value="Intergrase catalytic core"/>
    <property type="match status" value="1"/>
</dbReference>
<dbReference type="PANTHER" id="PTHR30349">
    <property type="entry name" value="PHAGE INTEGRASE-RELATED"/>
    <property type="match status" value="1"/>
</dbReference>
<name>A0ABR6S8F3_ANAVA</name>
<comment type="caution">
    <text evidence="3">The sequence shown here is derived from an EMBL/GenBank/DDBJ whole genome shotgun (WGS) entry which is preliminary data.</text>
</comment>
<proteinExistence type="predicted"/>
<dbReference type="InterPro" id="IPR050090">
    <property type="entry name" value="Tyrosine_recombinase_XerCD"/>
</dbReference>
<dbReference type="InterPro" id="IPR002104">
    <property type="entry name" value="Integrase_catalytic"/>
</dbReference>
<accession>A0ABR6S8F3</accession>
<dbReference type="Pfam" id="PF00589">
    <property type="entry name" value="Phage_integrase"/>
    <property type="match status" value="1"/>
</dbReference>
<evidence type="ECO:0000313" key="4">
    <source>
        <dbReference type="Proteomes" id="UP000570851"/>
    </source>
</evidence>
<evidence type="ECO:0000313" key="3">
    <source>
        <dbReference type="EMBL" id="MBC1302692.1"/>
    </source>
</evidence>
<dbReference type="PROSITE" id="PS51898">
    <property type="entry name" value="TYR_RECOMBINASE"/>
    <property type="match status" value="1"/>
</dbReference>
<dbReference type="GeneID" id="58725287"/>
<keyword evidence="1" id="KW-0233">DNA recombination</keyword>
<organism evidence="3 4">
    <name type="scientific">Trichormus variabilis N2B</name>
    <dbReference type="NCBI Taxonomy" id="2681315"/>
    <lineage>
        <taxon>Bacteria</taxon>
        <taxon>Bacillati</taxon>
        <taxon>Cyanobacteriota</taxon>
        <taxon>Cyanophyceae</taxon>
        <taxon>Nostocales</taxon>
        <taxon>Nostocaceae</taxon>
        <taxon>Trichormus</taxon>
    </lineage>
</organism>
<dbReference type="Proteomes" id="UP000570851">
    <property type="component" value="Unassembled WGS sequence"/>
</dbReference>
<reference evidence="3 4" key="1">
    <citation type="submission" date="2019-11" db="EMBL/GenBank/DDBJ databases">
        <title>Comparison of genomes from free-living endosymbiotic cyanobacteria isolated from Azolla.</title>
        <authorList>
            <person name="Thiel T."/>
            <person name="Pratte B."/>
        </authorList>
    </citation>
    <scope>NUCLEOTIDE SEQUENCE [LARGE SCALE GENOMIC DNA]</scope>
    <source>
        <strain evidence="3 4">N2B</strain>
    </source>
</reference>
<protein>
    <submittedName>
        <fullName evidence="3">Tyrosine-type recombinase/integrase</fullName>
    </submittedName>
</protein>
<evidence type="ECO:0000259" key="2">
    <source>
        <dbReference type="PROSITE" id="PS51898"/>
    </source>
</evidence>
<dbReference type="InterPro" id="IPR011010">
    <property type="entry name" value="DNA_brk_join_enz"/>
</dbReference>
<keyword evidence="4" id="KW-1185">Reference proteome</keyword>
<gene>
    <name evidence="3" type="ORF">GNE12_12290</name>
</gene>